<evidence type="ECO:0000256" key="1">
    <source>
        <dbReference type="SAM" id="MobiDB-lite"/>
    </source>
</evidence>
<dbReference type="InterPro" id="IPR006598">
    <property type="entry name" value="CAP10"/>
</dbReference>
<dbReference type="Pfam" id="PF05686">
    <property type="entry name" value="Glyco_transf_90"/>
    <property type="match status" value="1"/>
</dbReference>
<dbReference type="OrthoDB" id="202415at2759"/>
<dbReference type="EMBL" id="JACEFO010002316">
    <property type="protein sequence ID" value="KAF8666161.1"/>
    <property type="molecule type" value="Genomic_DNA"/>
</dbReference>
<evidence type="ECO:0000313" key="5">
    <source>
        <dbReference type="Proteomes" id="UP000636709"/>
    </source>
</evidence>
<evidence type="ECO:0000313" key="4">
    <source>
        <dbReference type="EMBL" id="KAF8666161.1"/>
    </source>
</evidence>
<protein>
    <recommendedName>
        <fullName evidence="3">Glycosyl transferase CAP10 domain-containing protein</fullName>
    </recommendedName>
</protein>
<dbReference type="PANTHER" id="PTHR12203">
    <property type="entry name" value="KDEL LYS-ASP-GLU-LEU CONTAINING - RELATED"/>
    <property type="match status" value="1"/>
</dbReference>
<reference evidence="4" key="1">
    <citation type="submission" date="2020-07" db="EMBL/GenBank/DDBJ databases">
        <title>Genome sequence and genetic diversity analysis of an under-domesticated orphan crop, white fonio (Digitaria exilis).</title>
        <authorList>
            <person name="Bennetzen J.L."/>
            <person name="Chen S."/>
            <person name="Ma X."/>
            <person name="Wang X."/>
            <person name="Yssel A.E.J."/>
            <person name="Chaluvadi S.R."/>
            <person name="Johnson M."/>
            <person name="Gangashetty P."/>
            <person name="Hamidou F."/>
            <person name="Sanogo M.D."/>
            <person name="Zwaenepoel A."/>
            <person name="Wallace J."/>
            <person name="Van De Peer Y."/>
            <person name="Van Deynze A."/>
        </authorList>
    </citation>
    <scope>NUCLEOTIDE SEQUENCE</scope>
    <source>
        <tissue evidence="4">Leaves</tissue>
    </source>
</reference>
<keyword evidence="5" id="KW-1185">Reference proteome</keyword>
<dbReference type="Proteomes" id="UP000636709">
    <property type="component" value="Unassembled WGS sequence"/>
</dbReference>
<comment type="caution">
    <text evidence="4">The sequence shown here is derived from an EMBL/GenBank/DDBJ whole genome shotgun (WGS) entry which is preliminary data.</text>
</comment>
<accession>A0A835ALT2</accession>
<name>A0A835ALT2_9POAL</name>
<organism evidence="4 5">
    <name type="scientific">Digitaria exilis</name>
    <dbReference type="NCBI Taxonomy" id="1010633"/>
    <lineage>
        <taxon>Eukaryota</taxon>
        <taxon>Viridiplantae</taxon>
        <taxon>Streptophyta</taxon>
        <taxon>Embryophyta</taxon>
        <taxon>Tracheophyta</taxon>
        <taxon>Spermatophyta</taxon>
        <taxon>Magnoliopsida</taxon>
        <taxon>Liliopsida</taxon>
        <taxon>Poales</taxon>
        <taxon>Poaceae</taxon>
        <taxon>PACMAD clade</taxon>
        <taxon>Panicoideae</taxon>
        <taxon>Panicodae</taxon>
        <taxon>Paniceae</taxon>
        <taxon>Anthephorinae</taxon>
        <taxon>Digitaria</taxon>
    </lineage>
</organism>
<dbReference type="SMART" id="SM00672">
    <property type="entry name" value="CAP10"/>
    <property type="match status" value="1"/>
</dbReference>
<evidence type="ECO:0000256" key="2">
    <source>
        <dbReference type="SAM" id="Phobius"/>
    </source>
</evidence>
<sequence length="610" mass="68923">MRTFLLRSSAARRQPEHDEEEGAASPDPPLMPSPCPPPREDGAPPPLCARQVNVGDGSVDDGDLAAVEKRQSTSSPKQAWRSSWVMMAMIVAPTRGARVGLVVAGLIFAAVLAGTCTSSWPWIRHLDFYSSKFSSQTEHPCILQEGFLFSGGRGSIRRPHHLPSSAANLIPIPFICSGNETRSSSPLSPRTCRRHSAAATSSPSPSPSPSLQRDPPPPQCPDYFRYIHSDLSPWRETGITRDAVERARGRAAFRLVILGGRAFVETYHRVFQTRDSFTLWGIAQLLARYPGRVPDLDLMFNCEDMPELHAADFPRPSDAPPLFRYCKDDATLDIVFPDWSFWGWPEVNVRPWAPLLEEMAGETRRLPWNEREPYAHWKGNPGVSAERADLLRCNVSEKVDWNARLFRQDWDAAIRGGFKDSNLAKQCTYRYKIFVQGRSWSVSEKYILACDSPMLLVATPYKDFFSRGLVAGEHYWPIDPAGKCPSVKFAVDWGNAHPAQARRMAEEGSGFAREEMSMDYVYDYMLHLLTEYARLLRYEPTVPENAVELCPESVACATQGREQQFMMESRERYVADYEPCTLPPPFTAQELREMARREEQVRRKVKKMGN</sequence>
<keyword evidence="2" id="KW-1133">Transmembrane helix</keyword>
<dbReference type="InterPro" id="IPR051091">
    <property type="entry name" value="O-Glucosyltr/Glycosyltrsf_90"/>
</dbReference>
<feature type="domain" description="Glycosyl transferase CAP10" evidence="3">
    <location>
        <begin position="292"/>
        <end position="539"/>
    </location>
</feature>
<keyword evidence="2" id="KW-0472">Membrane</keyword>
<feature type="compositionally biased region" description="Pro residues" evidence="1">
    <location>
        <begin position="204"/>
        <end position="215"/>
    </location>
</feature>
<dbReference type="AlphaFoldDB" id="A0A835ALT2"/>
<feature type="region of interest" description="Disordered" evidence="1">
    <location>
        <begin position="181"/>
        <end position="215"/>
    </location>
</feature>
<gene>
    <name evidence="4" type="ORF">HU200_053878</name>
</gene>
<proteinExistence type="predicted"/>
<dbReference type="PANTHER" id="PTHR12203:SF105">
    <property type="entry name" value="OS08G0101800 PROTEIN"/>
    <property type="match status" value="1"/>
</dbReference>
<feature type="transmembrane region" description="Helical" evidence="2">
    <location>
        <begin position="99"/>
        <end position="123"/>
    </location>
</feature>
<evidence type="ECO:0000259" key="3">
    <source>
        <dbReference type="SMART" id="SM00672"/>
    </source>
</evidence>
<feature type="compositionally biased region" description="Pro residues" evidence="1">
    <location>
        <begin position="26"/>
        <end position="47"/>
    </location>
</feature>
<feature type="region of interest" description="Disordered" evidence="1">
    <location>
        <begin position="1"/>
        <end position="54"/>
    </location>
</feature>
<keyword evidence="2" id="KW-0812">Transmembrane</keyword>